<accession>A0A9D4CI16</accession>
<name>A0A9D4CI16_DREPO</name>
<dbReference type="Proteomes" id="UP000828390">
    <property type="component" value="Unassembled WGS sequence"/>
</dbReference>
<keyword evidence="2" id="KW-1185">Reference proteome</keyword>
<protein>
    <submittedName>
        <fullName evidence="1">Uncharacterized protein</fullName>
    </submittedName>
</protein>
<evidence type="ECO:0000313" key="2">
    <source>
        <dbReference type="Proteomes" id="UP000828390"/>
    </source>
</evidence>
<reference evidence="1" key="1">
    <citation type="journal article" date="2019" name="bioRxiv">
        <title>The Genome of the Zebra Mussel, Dreissena polymorpha: A Resource for Invasive Species Research.</title>
        <authorList>
            <person name="McCartney M.A."/>
            <person name="Auch B."/>
            <person name="Kono T."/>
            <person name="Mallez S."/>
            <person name="Zhang Y."/>
            <person name="Obille A."/>
            <person name="Becker A."/>
            <person name="Abrahante J.E."/>
            <person name="Garbe J."/>
            <person name="Badalamenti J.P."/>
            <person name="Herman A."/>
            <person name="Mangelson H."/>
            <person name="Liachko I."/>
            <person name="Sullivan S."/>
            <person name="Sone E.D."/>
            <person name="Koren S."/>
            <person name="Silverstein K.A.T."/>
            <person name="Beckman K.B."/>
            <person name="Gohl D.M."/>
        </authorList>
    </citation>
    <scope>NUCLEOTIDE SEQUENCE</scope>
    <source>
        <strain evidence="1">Duluth1</strain>
        <tissue evidence="1">Whole animal</tissue>
    </source>
</reference>
<dbReference type="AlphaFoldDB" id="A0A9D4CI16"/>
<evidence type="ECO:0000313" key="1">
    <source>
        <dbReference type="EMBL" id="KAH3724867.1"/>
    </source>
</evidence>
<dbReference type="EMBL" id="JAIWYP010000012">
    <property type="protein sequence ID" value="KAH3724867.1"/>
    <property type="molecule type" value="Genomic_DNA"/>
</dbReference>
<proteinExistence type="predicted"/>
<organism evidence="1 2">
    <name type="scientific">Dreissena polymorpha</name>
    <name type="common">Zebra mussel</name>
    <name type="synonym">Mytilus polymorpha</name>
    <dbReference type="NCBI Taxonomy" id="45954"/>
    <lineage>
        <taxon>Eukaryota</taxon>
        <taxon>Metazoa</taxon>
        <taxon>Spiralia</taxon>
        <taxon>Lophotrochozoa</taxon>
        <taxon>Mollusca</taxon>
        <taxon>Bivalvia</taxon>
        <taxon>Autobranchia</taxon>
        <taxon>Heteroconchia</taxon>
        <taxon>Euheterodonta</taxon>
        <taxon>Imparidentia</taxon>
        <taxon>Neoheterodontei</taxon>
        <taxon>Myida</taxon>
        <taxon>Dreissenoidea</taxon>
        <taxon>Dreissenidae</taxon>
        <taxon>Dreissena</taxon>
    </lineage>
</organism>
<gene>
    <name evidence="1" type="ORF">DPMN_050694</name>
</gene>
<reference evidence="1" key="2">
    <citation type="submission" date="2020-11" db="EMBL/GenBank/DDBJ databases">
        <authorList>
            <person name="McCartney M.A."/>
            <person name="Auch B."/>
            <person name="Kono T."/>
            <person name="Mallez S."/>
            <person name="Becker A."/>
            <person name="Gohl D.M."/>
            <person name="Silverstein K.A.T."/>
            <person name="Koren S."/>
            <person name="Bechman K.B."/>
            <person name="Herman A."/>
            <person name="Abrahante J.E."/>
            <person name="Garbe J."/>
        </authorList>
    </citation>
    <scope>NUCLEOTIDE SEQUENCE</scope>
    <source>
        <strain evidence="1">Duluth1</strain>
        <tissue evidence="1">Whole animal</tissue>
    </source>
</reference>
<comment type="caution">
    <text evidence="1">The sequence shown here is derived from an EMBL/GenBank/DDBJ whole genome shotgun (WGS) entry which is preliminary data.</text>
</comment>
<sequence>MRVIEESPSSFPRPVWSVQELDSHTEIIRQSGLLLAAESSPSLCVTSNLHISI</sequence>